<keyword evidence="1" id="KW-0540">Nuclease</keyword>
<dbReference type="Proteomes" id="UP001165044">
    <property type="component" value="Unassembled WGS sequence"/>
</dbReference>
<dbReference type="SMART" id="SM00479">
    <property type="entry name" value="EXOIII"/>
    <property type="match status" value="1"/>
</dbReference>
<comment type="caution">
    <text evidence="5">The sequence shown here is derived from an EMBL/GenBank/DDBJ whole genome shotgun (WGS) entry which is preliminary data.</text>
</comment>
<keyword evidence="3" id="KW-0269">Exonuclease</keyword>
<dbReference type="Pfam" id="PF00929">
    <property type="entry name" value="RNase_T"/>
    <property type="match status" value="1"/>
</dbReference>
<evidence type="ECO:0000313" key="6">
    <source>
        <dbReference type="Proteomes" id="UP001165044"/>
    </source>
</evidence>
<evidence type="ECO:0000256" key="2">
    <source>
        <dbReference type="ARBA" id="ARBA00022801"/>
    </source>
</evidence>
<evidence type="ECO:0000313" key="5">
    <source>
        <dbReference type="EMBL" id="GLH65969.1"/>
    </source>
</evidence>
<dbReference type="InterPro" id="IPR013520">
    <property type="entry name" value="Ribonucl_H"/>
</dbReference>
<sequence length="237" mass="25743">MAEINGLIRGFGFDHTVIWGRNPSAAFDGPKTPTAFEGVPAFQGKLDLSRHGLLLLADCETSGPDAERHRAVEVALLKVVVDRRPQGGSRLLGALDAYQGLQDPGPHPVNLFSMRVHRIPLGHLLGQVLDEGALDRVLSGVRIVVAHNASFDRRFLTKAIPALKGMFWACSYRGVDWREFGCPIANLKTLCRHFGLPVPGHRAAGDVAALYRLLEHTMPDGKTALRHLAEGLVSPEG</sequence>
<evidence type="ECO:0000256" key="3">
    <source>
        <dbReference type="ARBA" id="ARBA00022839"/>
    </source>
</evidence>
<name>A0ABQ5PV56_9BACT</name>
<organism evidence="5 6">
    <name type="scientific">Geothrix edaphica</name>
    <dbReference type="NCBI Taxonomy" id="2927976"/>
    <lineage>
        <taxon>Bacteria</taxon>
        <taxon>Pseudomonadati</taxon>
        <taxon>Acidobacteriota</taxon>
        <taxon>Holophagae</taxon>
        <taxon>Holophagales</taxon>
        <taxon>Holophagaceae</taxon>
        <taxon>Geothrix</taxon>
    </lineage>
</organism>
<dbReference type="EMBL" id="BSDC01000001">
    <property type="protein sequence ID" value="GLH65969.1"/>
    <property type="molecule type" value="Genomic_DNA"/>
</dbReference>
<keyword evidence="2" id="KW-0378">Hydrolase</keyword>
<dbReference type="PANTHER" id="PTHR30231">
    <property type="entry name" value="DNA POLYMERASE III SUBUNIT EPSILON"/>
    <property type="match status" value="1"/>
</dbReference>
<feature type="domain" description="Exonuclease" evidence="4">
    <location>
        <begin position="53"/>
        <end position="223"/>
    </location>
</feature>
<dbReference type="CDD" id="cd06127">
    <property type="entry name" value="DEDDh"/>
    <property type="match status" value="1"/>
</dbReference>
<protein>
    <recommendedName>
        <fullName evidence="4">Exonuclease domain-containing protein</fullName>
    </recommendedName>
</protein>
<dbReference type="InterPro" id="IPR012337">
    <property type="entry name" value="RNaseH-like_sf"/>
</dbReference>
<evidence type="ECO:0000259" key="4">
    <source>
        <dbReference type="SMART" id="SM00479"/>
    </source>
</evidence>
<gene>
    <name evidence="5" type="ORF">GETHED_03330</name>
</gene>
<dbReference type="SUPFAM" id="SSF53098">
    <property type="entry name" value="Ribonuclease H-like"/>
    <property type="match status" value="1"/>
</dbReference>
<evidence type="ECO:0000256" key="1">
    <source>
        <dbReference type="ARBA" id="ARBA00022722"/>
    </source>
</evidence>
<accession>A0ABQ5PV56</accession>
<proteinExistence type="predicted"/>
<dbReference type="Gene3D" id="3.30.420.10">
    <property type="entry name" value="Ribonuclease H-like superfamily/Ribonuclease H"/>
    <property type="match status" value="1"/>
</dbReference>
<dbReference type="RefSeq" id="WP_285606059.1">
    <property type="nucleotide sequence ID" value="NZ_BSDC01000001.1"/>
</dbReference>
<dbReference type="PANTHER" id="PTHR30231:SF4">
    <property type="entry name" value="PROTEIN NEN2"/>
    <property type="match status" value="1"/>
</dbReference>
<keyword evidence="6" id="KW-1185">Reference proteome</keyword>
<reference evidence="5" key="1">
    <citation type="journal article" date="2023" name="Antonie Van Leeuwenhoek">
        <title>Mesoterricola silvestris gen. nov., sp. nov., Mesoterricola sediminis sp. nov., Geothrix oryzae sp. nov., Geothrix edaphica sp. nov., Geothrix rubra sp. nov., and Geothrix limicola sp. nov., six novel members of Acidobacteriota isolated from soils.</title>
        <authorList>
            <person name="Itoh H."/>
            <person name="Sugisawa Y."/>
            <person name="Mise K."/>
            <person name="Xu Z."/>
            <person name="Kuniyasu M."/>
            <person name="Ushijima N."/>
            <person name="Kawano K."/>
            <person name="Kobayashi E."/>
            <person name="Shiratori Y."/>
            <person name="Masuda Y."/>
            <person name="Senoo K."/>
        </authorList>
    </citation>
    <scope>NUCLEOTIDE SEQUENCE</scope>
    <source>
        <strain evidence="5">Red802</strain>
    </source>
</reference>
<dbReference type="InterPro" id="IPR036397">
    <property type="entry name" value="RNaseH_sf"/>
</dbReference>